<evidence type="ECO:0000313" key="3">
    <source>
        <dbReference type="Proteomes" id="UP000010146"/>
    </source>
</evidence>
<feature type="transmembrane region" description="Helical" evidence="1">
    <location>
        <begin position="48"/>
        <end position="77"/>
    </location>
</feature>
<reference evidence="3" key="3">
    <citation type="submission" date="2015-02" db="EMBL/GenBank/DDBJ databases">
        <title>Genome analysis of three genomes within the thermophilic hydrogenogenic bacterial species Caldanaerobacter subterraneus.</title>
        <authorList>
            <person name="Sant'Anna F.H."/>
            <person name="Lebedinsky A."/>
            <person name="Sokolova T."/>
            <person name="Robb F.T."/>
            <person name="Gonzalez J.M."/>
        </authorList>
    </citation>
    <scope>NUCLEOTIDE SEQUENCE [LARGE SCALE GENOMIC DNA]</scope>
    <source>
        <strain evidence="3">DSM 12653</strain>
    </source>
</reference>
<dbReference type="EMBL" id="ABXP02000079">
    <property type="protein sequence ID" value="KKC29525.1"/>
    <property type="molecule type" value="Genomic_DNA"/>
</dbReference>
<comment type="caution">
    <text evidence="2">The sequence shown here is derived from an EMBL/GenBank/DDBJ whole genome shotgun (WGS) entry which is preliminary data.</text>
</comment>
<accession>A0A0F5PLN8</accession>
<reference evidence="2 3" key="2">
    <citation type="journal article" date="2015" name="BMC Genomics">
        <title>Analysis of three genomes within the thermophilic bacterial species Caldanaerobacter subterraneus with a focus on carbon monoxide dehydrogenase evolution and hydrolase diversity.</title>
        <authorList>
            <person name="Sant'Anna F.H."/>
            <person name="Lebedinsky A.V."/>
            <person name="Sokolova T.G."/>
            <person name="Robb F.T."/>
            <person name="Gonzalez J.M."/>
        </authorList>
    </citation>
    <scope>NUCLEOTIDE SEQUENCE [LARGE SCALE GENOMIC DNA]</scope>
    <source>
        <strain evidence="2 3">DSM 12653</strain>
    </source>
</reference>
<reference evidence="2 3" key="1">
    <citation type="submission" date="2008-07" db="EMBL/GenBank/DDBJ databases">
        <authorList>
            <person name="Gonzalez J."/>
            <person name="Sokolova T."/>
            <person name="Ferriera S."/>
            <person name="Johnson J."/>
            <person name="Kravitz S."/>
            <person name="Beeson K."/>
            <person name="Sutton G."/>
            <person name="Rogers Y.-H."/>
            <person name="Friedman R."/>
            <person name="Frazier M."/>
            <person name="Venter J.C."/>
        </authorList>
    </citation>
    <scope>NUCLEOTIDE SEQUENCE [LARGE SCALE GENOMIC DNA]</scope>
    <source>
        <strain evidence="2 3">DSM 12653</strain>
    </source>
</reference>
<gene>
    <name evidence="2" type="ORF">CDSM653_01490</name>
</gene>
<keyword evidence="1" id="KW-0472">Membrane</keyword>
<name>A0A0F5PLN8_9THEO</name>
<dbReference type="AlphaFoldDB" id="A0A0F5PLN8"/>
<proteinExistence type="predicted"/>
<sequence>MNDKEEKRDKDNLLLIAIKKQLDQMAELMEKMKIADYVELMQSPYRLLWLNFIGGVARGFGIAVGFTILGAIIIYILQKLVVLNLPLIGNIIADIVKIVQQKLY</sequence>
<protein>
    <submittedName>
        <fullName evidence="2">Uncharacterized protein</fullName>
    </submittedName>
</protein>
<evidence type="ECO:0000256" key="1">
    <source>
        <dbReference type="SAM" id="Phobius"/>
    </source>
</evidence>
<organism evidence="2 3">
    <name type="scientific">Caldanaerobacter subterraneus subsp. pacificus DSM 12653</name>
    <dbReference type="NCBI Taxonomy" id="391606"/>
    <lineage>
        <taxon>Bacteria</taxon>
        <taxon>Bacillati</taxon>
        <taxon>Bacillota</taxon>
        <taxon>Clostridia</taxon>
        <taxon>Thermoanaerobacterales</taxon>
        <taxon>Thermoanaerobacteraceae</taxon>
        <taxon>Caldanaerobacter</taxon>
    </lineage>
</organism>
<dbReference type="InterPro" id="IPR043723">
    <property type="entry name" value="DUF5665"/>
</dbReference>
<keyword evidence="1" id="KW-0812">Transmembrane</keyword>
<keyword evidence="1" id="KW-1133">Transmembrane helix</keyword>
<dbReference type="Proteomes" id="UP000010146">
    <property type="component" value="Unassembled WGS sequence"/>
</dbReference>
<dbReference type="Pfam" id="PF18910">
    <property type="entry name" value="DUF5665"/>
    <property type="match status" value="1"/>
</dbReference>
<evidence type="ECO:0000313" key="2">
    <source>
        <dbReference type="EMBL" id="KKC29525.1"/>
    </source>
</evidence>